<keyword evidence="2" id="KW-1185">Reference proteome</keyword>
<dbReference type="Proteomes" id="UP000238479">
    <property type="component" value="Chromosome 3"/>
</dbReference>
<proteinExistence type="predicted"/>
<dbReference type="EMBL" id="PDCK01000041">
    <property type="protein sequence ID" value="PRQ45357.1"/>
    <property type="molecule type" value="Genomic_DNA"/>
</dbReference>
<accession>A0A2P6RG26</accession>
<protein>
    <submittedName>
        <fullName evidence="1">Uncharacterized protein</fullName>
    </submittedName>
</protein>
<organism evidence="1 2">
    <name type="scientific">Rosa chinensis</name>
    <name type="common">China rose</name>
    <dbReference type="NCBI Taxonomy" id="74649"/>
    <lineage>
        <taxon>Eukaryota</taxon>
        <taxon>Viridiplantae</taxon>
        <taxon>Streptophyta</taxon>
        <taxon>Embryophyta</taxon>
        <taxon>Tracheophyta</taxon>
        <taxon>Spermatophyta</taxon>
        <taxon>Magnoliopsida</taxon>
        <taxon>eudicotyledons</taxon>
        <taxon>Gunneridae</taxon>
        <taxon>Pentapetalae</taxon>
        <taxon>rosids</taxon>
        <taxon>fabids</taxon>
        <taxon>Rosales</taxon>
        <taxon>Rosaceae</taxon>
        <taxon>Rosoideae</taxon>
        <taxon>Rosoideae incertae sedis</taxon>
        <taxon>Rosa</taxon>
    </lineage>
</organism>
<name>A0A2P6RG26_ROSCH</name>
<gene>
    <name evidence="1" type="ORF">RchiOBHm_Chr3g0490471</name>
</gene>
<evidence type="ECO:0000313" key="2">
    <source>
        <dbReference type="Proteomes" id="UP000238479"/>
    </source>
</evidence>
<evidence type="ECO:0000313" key="1">
    <source>
        <dbReference type="EMBL" id="PRQ45357.1"/>
    </source>
</evidence>
<comment type="caution">
    <text evidence="1">The sequence shown here is derived from an EMBL/GenBank/DDBJ whole genome shotgun (WGS) entry which is preliminary data.</text>
</comment>
<dbReference type="Gramene" id="PRQ45357">
    <property type="protein sequence ID" value="PRQ45357"/>
    <property type="gene ID" value="RchiOBHm_Chr3g0490471"/>
</dbReference>
<reference evidence="1 2" key="1">
    <citation type="journal article" date="2018" name="Nat. Genet.">
        <title>The Rosa genome provides new insights in the design of modern roses.</title>
        <authorList>
            <person name="Bendahmane M."/>
        </authorList>
    </citation>
    <scope>NUCLEOTIDE SEQUENCE [LARGE SCALE GENOMIC DNA]</scope>
    <source>
        <strain evidence="2">cv. Old Blush</strain>
    </source>
</reference>
<sequence length="52" mass="6369">MLMSMFVGFWVFPAIFMVLVRVFSTWKSNPFDYFLYNCFRFERGFLGLHRCI</sequence>
<dbReference type="AlphaFoldDB" id="A0A2P6RG26"/>